<keyword evidence="4" id="KW-0539">Nucleus</keyword>
<sequence length="269" mass="32262">MSSRFLLQHEKINEYEEGLQLVVEVDESILGNTRKEEENLQLVVEVDESNLENTREEYKEKLRFIEDADEESSMTKKEFVLPRGYRFHPTAVELLEGYLMKKILRQLVWDIIKDIDFFQYDPQQIPIREFETLNYGIEGKAYFFTREDQKYLRGSRLIRSPISNGYWRRSGREIPIHNGNGIIGFKRVFVWKEPGNREEGNWKMTEYRINHNFMEDLSQTNSENYVVCKVRDMSRYKKYSRTEEEIDSLEELIFWDECFCASKDLDGNH</sequence>
<dbReference type="InterPro" id="IPR036093">
    <property type="entry name" value="NAC_dom_sf"/>
</dbReference>
<dbReference type="SUPFAM" id="SSF101941">
    <property type="entry name" value="NAC domain"/>
    <property type="match status" value="1"/>
</dbReference>
<dbReference type="Proteomes" id="UP000834106">
    <property type="component" value="Chromosome 16"/>
</dbReference>
<keyword evidence="7" id="KW-1185">Reference proteome</keyword>
<dbReference type="AlphaFoldDB" id="A0AAD2A5F4"/>
<evidence type="ECO:0000256" key="1">
    <source>
        <dbReference type="ARBA" id="ARBA00023015"/>
    </source>
</evidence>
<evidence type="ECO:0000313" key="7">
    <source>
        <dbReference type="Proteomes" id="UP000834106"/>
    </source>
</evidence>
<proteinExistence type="predicted"/>
<reference evidence="6" key="1">
    <citation type="submission" date="2023-05" db="EMBL/GenBank/DDBJ databases">
        <authorList>
            <person name="Huff M."/>
        </authorList>
    </citation>
    <scope>NUCLEOTIDE SEQUENCE</scope>
</reference>
<keyword evidence="3" id="KW-0804">Transcription</keyword>
<name>A0AAD2A5F4_9LAMI</name>
<evidence type="ECO:0000259" key="5">
    <source>
        <dbReference type="PROSITE" id="PS51005"/>
    </source>
</evidence>
<feature type="domain" description="NAC" evidence="5">
    <location>
        <begin position="81"/>
        <end position="233"/>
    </location>
</feature>
<evidence type="ECO:0000256" key="4">
    <source>
        <dbReference type="ARBA" id="ARBA00023242"/>
    </source>
</evidence>
<keyword evidence="2" id="KW-0238">DNA-binding</keyword>
<dbReference type="PROSITE" id="PS51005">
    <property type="entry name" value="NAC"/>
    <property type="match status" value="1"/>
</dbReference>
<dbReference type="Gene3D" id="2.170.150.80">
    <property type="entry name" value="NAC domain"/>
    <property type="match status" value="1"/>
</dbReference>
<dbReference type="InterPro" id="IPR003441">
    <property type="entry name" value="NAC-dom"/>
</dbReference>
<dbReference type="GO" id="GO:0006355">
    <property type="term" value="P:regulation of DNA-templated transcription"/>
    <property type="evidence" value="ECO:0007669"/>
    <property type="project" value="InterPro"/>
</dbReference>
<evidence type="ECO:0000256" key="2">
    <source>
        <dbReference type="ARBA" id="ARBA00023125"/>
    </source>
</evidence>
<protein>
    <recommendedName>
        <fullName evidence="5">NAC domain-containing protein</fullName>
    </recommendedName>
</protein>
<dbReference type="Pfam" id="PF02365">
    <property type="entry name" value="NAM"/>
    <property type="match status" value="1"/>
</dbReference>
<organism evidence="6 7">
    <name type="scientific">Fraxinus pennsylvanica</name>
    <dbReference type="NCBI Taxonomy" id="56036"/>
    <lineage>
        <taxon>Eukaryota</taxon>
        <taxon>Viridiplantae</taxon>
        <taxon>Streptophyta</taxon>
        <taxon>Embryophyta</taxon>
        <taxon>Tracheophyta</taxon>
        <taxon>Spermatophyta</taxon>
        <taxon>Magnoliopsida</taxon>
        <taxon>eudicotyledons</taxon>
        <taxon>Gunneridae</taxon>
        <taxon>Pentapetalae</taxon>
        <taxon>asterids</taxon>
        <taxon>lamiids</taxon>
        <taxon>Lamiales</taxon>
        <taxon>Oleaceae</taxon>
        <taxon>Oleeae</taxon>
        <taxon>Fraxinus</taxon>
    </lineage>
</organism>
<dbReference type="EMBL" id="OU503051">
    <property type="protein sequence ID" value="CAI9779295.1"/>
    <property type="molecule type" value="Genomic_DNA"/>
</dbReference>
<gene>
    <name evidence="6" type="ORF">FPE_LOCUS26725</name>
</gene>
<dbReference type="PANTHER" id="PTHR31719:SF179">
    <property type="entry name" value="OS08G0148400 PROTEIN"/>
    <property type="match status" value="1"/>
</dbReference>
<keyword evidence="1" id="KW-0805">Transcription regulation</keyword>
<accession>A0AAD2A5F4</accession>
<evidence type="ECO:0000313" key="6">
    <source>
        <dbReference type="EMBL" id="CAI9779295.1"/>
    </source>
</evidence>
<evidence type="ECO:0000256" key="3">
    <source>
        <dbReference type="ARBA" id="ARBA00023163"/>
    </source>
</evidence>
<dbReference type="PANTHER" id="PTHR31719">
    <property type="entry name" value="NAC TRANSCRIPTION FACTOR 56"/>
    <property type="match status" value="1"/>
</dbReference>
<dbReference type="GO" id="GO:0003677">
    <property type="term" value="F:DNA binding"/>
    <property type="evidence" value="ECO:0007669"/>
    <property type="project" value="UniProtKB-KW"/>
</dbReference>